<dbReference type="PIRSF" id="PIRSF002401">
    <property type="entry name" value="GTP_bd_Obg/CgtA"/>
    <property type="match status" value="1"/>
</dbReference>
<dbReference type="GO" id="GO:0000287">
    <property type="term" value="F:magnesium ion binding"/>
    <property type="evidence" value="ECO:0007669"/>
    <property type="project" value="InterPro"/>
</dbReference>
<dbReference type="InterPro" id="IPR027417">
    <property type="entry name" value="P-loop_NTPase"/>
</dbReference>
<feature type="binding site" evidence="7">
    <location>
        <begin position="207"/>
        <end position="210"/>
    </location>
    <ligand>
        <name>GTP</name>
        <dbReference type="ChEBI" id="CHEBI:37565"/>
    </ligand>
</feature>
<comment type="similarity">
    <text evidence="1 7">Belongs to the TRAFAC class OBG-HflX-like GTPase superfamily. OBG GTPase family.</text>
</comment>
<dbReference type="InterPro" id="IPR014100">
    <property type="entry name" value="GTP-bd_Obg/CgtA"/>
</dbReference>
<comment type="caution">
    <text evidence="7">Lacks conserved residue(s) required for the propagation of feature annotation.</text>
</comment>
<comment type="function">
    <text evidence="7">An essential GTPase which binds GTP, GDP and possibly (p)ppGpp with moderate affinity, with high nucleotide exchange rates and a fairly low GTP hydrolysis rate. Plays a role in control of the cell cycle, stress response, ribosome biogenesis and in those bacteria that undergo differentiation, in morphogenesis control.</text>
</comment>
<dbReference type="InterPro" id="IPR045086">
    <property type="entry name" value="OBG_GTPase"/>
</dbReference>
<comment type="subunit">
    <text evidence="7">Monomer.</text>
</comment>
<comment type="subcellular location">
    <subcellularLocation>
        <location evidence="7">Cytoplasm</location>
    </subcellularLocation>
</comment>
<dbReference type="PROSITE" id="PS51883">
    <property type="entry name" value="OBG"/>
    <property type="match status" value="1"/>
</dbReference>
<evidence type="ECO:0000256" key="7">
    <source>
        <dbReference type="HAMAP-Rule" id="MF_01454"/>
    </source>
</evidence>
<feature type="binding site" evidence="7">
    <location>
        <begin position="274"/>
        <end position="277"/>
    </location>
    <ligand>
        <name>GTP</name>
        <dbReference type="ChEBI" id="CHEBI:37565"/>
    </ligand>
</feature>
<dbReference type="GO" id="GO:0005737">
    <property type="term" value="C:cytoplasm"/>
    <property type="evidence" value="ECO:0007669"/>
    <property type="project" value="UniProtKB-SubCell"/>
</dbReference>
<dbReference type="STRING" id="1802279.A3B34_00165"/>
<keyword evidence="4 7" id="KW-0378">Hydrolase</keyword>
<dbReference type="InterPro" id="IPR006169">
    <property type="entry name" value="GTP1_OBG_dom"/>
</dbReference>
<accession>A0A1G2L8J4</accession>
<dbReference type="HAMAP" id="MF_01454">
    <property type="entry name" value="GTPase_Obg"/>
    <property type="match status" value="1"/>
</dbReference>
<sequence>MAFIDEITLHIKAGDGGNGVVGWLHESNREYGGPVGGDGGRGGHVYVRAVRALNLLARYKTEKNFAAERGYDGGSKDLHGAKGKDLHIDFPIGSIITNNETSEKVYLSQDGEEVLLLKGGGGGRGNKSFKSPTNRRPEQWTPGRPGGEADFFIEVELIADIGLIGLPNAGKTTLLNHLTNAKGKIGAYPFTTLEPNLGDANGYIISDIPGLIEGAAEGKGLGHKFLRHVRRTKILVHLVSVEQENPVAAYTIIRKELENFDPELAQKKEITVLTKTDLIEDPAVLERMVAEMKKATPVVTTLAIFDDAQVKELRDMLIKEIVGVSQSGR</sequence>
<organism evidence="11 12">
    <name type="scientific">Candidatus Sungbacteria bacterium RIFCSPLOWO2_01_FULL_54_21</name>
    <dbReference type="NCBI Taxonomy" id="1802279"/>
    <lineage>
        <taxon>Bacteria</taxon>
        <taxon>Candidatus Sungiibacteriota</taxon>
    </lineage>
</organism>
<dbReference type="Gene3D" id="3.40.50.300">
    <property type="entry name" value="P-loop containing nucleotide triphosphate hydrolases"/>
    <property type="match status" value="1"/>
</dbReference>
<evidence type="ECO:0000256" key="1">
    <source>
        <dbReference type="ARBA" id="ARBA00007699"/>
    </source>
</evidence>
<dbReference type="SUPFAM" id="SSF52540">
    <property type="entry name" value="P-loop containing nucleoside triphosphate hydrolases"/>
    <property type="match status" value="1"/>
</dbReference>
<keyword evidence="7" id="KW-0479">Metal-binding</keyword>
<proteinExistence type="inferred from homology"/>
<keyword evidence="2 7" id="KW-0963">Cytoplasm</keyword>
<dbReference type="PRINTS" id="PR00326">
    <property type="entry name" value="GTP1OBG"/>
</dbReference>
<evidence type="ECO:0000256" key="6">
    <source>
        <dbReference type="ARBA" id="ARBA00023134"/>
    </source>
</evidence>
<feature type="binding site" evidence="7">
    <location>
        <position position="172"/>
    </location>
    <ligand>
        <name>Mg(2+)</name>
        <dbReference type="ChEBI" id="CHEBI:18420"/>
    </ligand>
</feature>
<comment type="caution">
    <text evidence="11">The sequence shown here is derived from an EMBL/GenBank/DDBJ whole genome shotgun (WGS) entry which is preliminary data.</text>
</comment>
<dbReference type="PANTHER" id="PTHR11702:SF31">
    <property type="entry name" value="MITOCHONDRIAL RIBOSOME-ASSOCIATED GTPASE 2"/>
    <property type="match status" value="1"/>
</dbReference>
<evidence type="ECO:0000259" key="9">
    <source>
        <dbReference type="PROSITE" id="PS51710"/>
    </source>
</evidence>
<dbReference type="GO" id="GO:0005525">
    <property type="term" value="F:GTP binding"/>
    <property type="evidence" value="ECO:0007669"/>
    <property type="project" value="UniProtKB-UniRule"/>
</dbReference>
<dbReference type="PANTHER" id="PTHR11702">
    <property type="entry name" value="DEVELOPMENTALLY REGULATED GTP-BINDING PROTEIN-RELATED"/>
    <property type="match status" value="1"/>
</dbReference>
<dbReference type="NCBIfam" id="TIGR02729">
    <property type="entry name" value="Obg_CgtA"/>
    <property type="match status" value="1"/>
</dbReference>
<dbReference type="InterPro" id="IPR036726">
    <property type="entry name" value="GTP1_OBG_dom_sf"/>
</dbReference>
<dbReference type="GO" id="GO:0003924">
    <property type="term" value="F:GTPase activity"/>
    <property type="evidence" value="ECO:0007669"/>
    <property type="project" value="UniProtKB-UniRule"/>
</dbReference>
<feature type="region of interest" description="Disordered" evidence="8">
    <location>
        <begin position="122"/>
        <end position="145"/>
    </location>
</feature>
<keyword evidence="3 7" id="KW-0547">Nucleotide-binding</keyword>
<protein>
    <recommendedName>
        <fullName evidence="7">GTPase Obg</fullName>
        <ecNumber evidence="7">3.6.5.-</ecNumber>
    </recommendedName>
    <alternativeName>
        <fullName evidence="7">GTP-binding protein Obg</fullName>
    </alternativeName>
</protein>
<comment type="cofactor">
    <cofactor evidence="7">
        <name>Mg(2+)</name>
        <dbReference type="ChEBI" id="CHEBI:18420"/>
    </cofactor>
</comment>
<keyword evidence="5 7" id="KW-0460">Magnesium</keyword>
<dbReference type="NCBIfam" id="NF008956">
    <property type="entry name" value="PRK12299.1"/>
    <property type="match status" value="1"/>
</dbReference>
<evidence type="ECO:0000256" key="8">
    <source>
        <dbReference type="SAM" id="MobiDB-lite"/>
    </source>
</evidence>
<feature type="binding site" evidence="7">
    <location>
        <begin position="190"/>
        <end position="194"/>
    </location>
    <ligand>
        <name>GTP</name>
        <dbReference type="ChEBI" id="CHEBI:37565"/>
    </ligand>
</feature>
<dbReference type="PROSITE" id="PS51710">
    <property type="entry name" value="G_OBG"/>
    <property type="match status" value="1"/>
</dbReference>
<dbReference type="Gene3D" id="2.70.210.12">
    <property type="entry name" value="GTP1/OBG domain"/>
    <property type="match status" value="1"/>
</dbReference>
<feature type="domain" description="OBG-type G" evidence="9">
    <location>
        <begin position="159"/>
        <end position="321"/>
    </location>
</feature>
<dbReference type="InterPro" id="IPR006073">
    <property type="entry name" value="GTP-bd"/>
</dbReference>
<dbReference type="InterPro" id="IPR006074">
    <property type="entry name" value="GTP1-OBG_CS"/>
</dbReference>
<dbReference type="EC" id="3.6.5.-" evidence="7"/>
<dbReference type="GO" id="GO:0042254">
    <property type="term" value="P:ribosome biogenesis"/>
    <property type="evidence" value="ECO:0007669"/>
    <property type="project" value="UniProtKB-UniRule"/>
</dbReference>
<dbReference type="EMBL" id="MHQR01000025">
    <property type="protein sequence ID" value="OHA07151.1"/>
    <property type="molecule type" value="Genomic_DNA"/>
</dbReference>
<reference evidence="11 12" key="1">
    <citation type="journal article" date="2016" name="Nat. Commun.">
        <title>Thousands of microbial genomes shed light on interconnected biogeochemical processes in an aquifer system.</title>
        <authorList>
            <person name="Anantharaman K."/>
            <person name="Brown C.T."/>
            <person name="Hug L.A."/>
            <person name="Sharon I."/>
            <person name="Castelle C.J."/>
            <person name="Probst A.J."/>
            <person name="Thomas B.C."/>
            <person name="Singh A."/>
            <person name="Wilkins M.J."/>
            <person name="Karaoz U."/>
            <person name="Brodie E.L."/>
            <person name="Williams K.H."/>
            <person name="Hubbard S.S."/>
            <person name="Banfield J.F."/>
        </authorList>
    </citation>
    <scope>NUCLEOTIDE SEQUENCE [LARGE SCALE GENOMIC DNA]</scope>
</reference>
<evidence type="ECO:0000313" key="12">
    <source>
        <dbReference type="Proteomes" id="UP000176510"/>
    </source>
</evidence>
<gene>
    <name evidence="7" type="primary">obg</name>
    <name evidence="11" type="ORF">A3B34_00165</name>
</gene>
<dbReference type="Pfam" id="PF01926">
    <property type="entry name" value="MMR_HSR1"/>
    <property type="match status" value="1"/>
</dbReference>
<evidence type="ECO:0000259" key="10">
    <source>
        <dbReference type="PROSITE" id="PS51883"/>
    </source>
</evidence>
<dbReference type="InterPro" id="IPR031167">
    <property type="entry name" value="G_OBG"/>
</dbReference>
<feature type="domain" description="Obg" evidence="10">
    <location>
        <begin position="1"/>
        <end position="158"/>
    </location>
</feature>
<feature type="binding site" evidence="7">
    <location>
        <position position="192"/>
    </location>
    <ligand>
        <name>Mg(2+)</name>
        <dbReference type="ChEBI" id="CHEBI:18420"/>
    </ligand>
</feature>
<evidence type="ECO:0000256" key="5">
    <source>
        <dbReference type="ARBA" id="ARBA00022842"/>
    </source>
</evidence>
<evidence type="ECO:0000313" key="11">
    <source>
        <dbReference type="EMBL" id="OHA07151.1"/>
    </source>
</evidence>
<feature type="binding site" evidence="7">
    <location>
        <begin position="302"/>
        <end position="304"/>
    </location>
    <ligand>
        <name>GTP</name>
        <dbReference type="ChEBI" id="CHEBI:37565"/>
    </ligand>
</feature>
<evidence type="ECO:0000256" key="2">
    <source>
        <dbReference type="ARBA" id="ARBA00022490"/>
    </source>
</evidence>
<dbReference type="FunFam" id="2.70.210.12:FF:000001">
    <property type="entry name" value="GTPase Obg"/>
    <property type="match status" value="1"/>
</dbReference>
<dbReference type="PROSITE" id="PS00905">
    <property type="entry name" value="GTP1_OBG"/>
    <property type="match status" value="1"/>
</dbReference>
<dbReference type="Proteomes" id="UP000176510">
    <property type="component" value="Unassembled WGS sequence"/>
</dbReference>
<name>A0A1G2L8J4_9BACT</name>
<dbReference type="Pfam" id="PF01018">
    <property type="entry name" value="GTP1_OBG"/>
    <property type="match status" value="1"/>
</dbReference>
<dbReference type="AlphaFoldDB" id="A0A1G2L8J4"/>
<evidence type="ECO:0000256" key="4">
    <source>
        <dbReference type="ARBA" id="ARBA00022801"/>
    </source>
</evidence>
<evidence type="ECO:0000256" key="3">
    <source>
        <dbReference type="ARBA" id="ARBA00022741"/>
    </source>
</evidence>
<keyword evidence="6 7" id="KW-0342">GTP-binding</keyword>
<dbReference type="SUPFAM" id="SSF82051">
    <property type="entry name" value="Obg GTP-binding protein N-terminal domain"/>
    <property type="match status" value="1"/>
</dbReference>
<dbReference type="CDD" id="cd01898">
    <property type="entry name" value="Obg"/>
    <property type="match status" value="1"/>
</dbReference>